<dbReference type="PANTHER" id="PTHR45982:SF1">
    <property type="entry name" value="REGULATOR OF CHROMOSOME CONDENSATION"/>
    <property type="match status" value="1"/>
</dbReference>
<dbReference type="InterPro" id="IPR000408">
    <property type="entry name" value="Reg_chr_condens"/>
</dbReference>
<protein>
    <submittedName>
        <fullName evidence="1">Alpha-tubulin suppressor-like RCC1 family protein</fullName>
    </submittedName>
</protein>
<dbReference type="RefSeq" id="WP_148059596.1">
    <property type="nucleotide sequence ID" value="NZ_RKHQ01000001.1"/>
</dbReference>
<dbReference type="PANTHER" id="PTHR45982">
    <property type="entry name" value="REGULATOR OF CHROMOSOME CONDENSATION"/>
    <property type="match status" value="1"/>
</dbReference>
<dbReference type="EMBL" id="RKHQ01000001">
    <property type="protein sequence ID" value="ROR97556.1"/>
    <property type="molecule type" value="Genomic_DNA"/>
</dbReference>
<dbReference type="PRINTS" id="PR00633">
    <property type="entry name" value="RCCNDNSATION"/>
</dbReference>
<reference evidence="1 2" key="1">
    <citation type="submission" date="2018-11" db="EMBL/GenBank/DDBJ databases">
        <title>Sequencing the genomes of 1000 actinobacteria strains.</title>
        <authorList>
            <person name="Klenk H.-P."/>
        </authorList>
    </citation>
    <scope>NUCLEOTIDE SEQUENCE [LARGE SCALE GENOMIC DNA]</scope>
    <source>
        <strain evidence="1 2">DSM 13521</strain>
    </source>
</reference>
<dbReference type="Gene3D" id="2.130.10.30">
    <property type="entry name" value="Regulator of chromosome condensation 1/beta-lactamase-inhibitor protein II"/>
    <property type="match status" value="2"/>
</dbReference>
<dbReference type="InterPro" id="IPR051553">
    <property type="entry name" value="Ran_GTPase-activating"/>
</dbReference>
<dbReference type="OrthoDB" id="904022at2"/>
<keyword evidence="2" id="KW-1185">Reference proteome</keyword>
<evidence type="ECO:0000313" key="1">
    <source>
        <dbReference type="EMBL" id="ROR97556.1"/>
    </source>
</evidence>
<accession>A0A3N2DCP5</accession>
<dbReference type="InterPro" id="IPR009091">
    <property type="entry name" value="RCC1/BLIP-II"/>
</dbReference>
<gene>
    <name evidence="1" type="ORF">EDD28_2156</name>
</gene>
<comment type="caution">
    <text evidence="1">The sequence shown here is derived from an EMBL/GenBank/DDBJ whole genome shotgun (WGS) entry which is preliminary data.</text>
</comment>
<evidence type="ECO:0000313" key="2">
    <source>
        <dbReference type="Proteomes" id="UP000275356"/>
    </source>
</evidence>
<dbReference type="SUPFAM" id="SSF50985">
    <property type="entry name" value="RCC1/BLIP-II"/>
    <property type="match status" value="1"/>
</dbReference>
<dbReference type="AlphaFoldDB" id="A0A3N2DCP5"/>
<dbReference type="GO" id="GO:0005085">
    <property type="term" value="F:guanyl-nucleotide exchange factor activity"/>
    <property type="evidence" value="ECO:0007669"/>
    <property type="project" value="TreeGrafter"/>
</dbReference>
<dbReference type="Pfam" id="PF13540">
    <property type="entry name" value="RCC1_2"/>
    <property type="match status" value="1"/>
</dbReference>
<name>A0A3N2DCP5_9MICO</name>
<dbReference type="Proteomes" id="UP000275356">
    <property type="component" value="Unassembled WGS sequence"/>
</dbReference>
<dbReference type="GO" id="GO:0005737">
    <property type="term" value="C:cytoplasm"/>
    <property type="evidence" value="ECO:0007669"/>
    <property type="project" value="TreeGrafter"/>
</dbReference>
<dbReference type="Pfam" id="PF00415">
    <property type="entry name" value="RCC1"/>
    <property type="match status" value="4"/>
</dbReference>
<sequence>MSAAAPSAAPVRPTRRRHARVARLAALAVLAATAIGIAATGETVAAFQDPGAVSVDLASHPLSLQGVGANAHGQLGTGGRGSNATTFRLADPAGSLPGLVTDAAVGEFHGCAVVEGRVYCWGDNATGQLGNGTSTASDTPVPVSPNPGDALYDRVAVEVAVGSVADGRGFTCASVIAPSGGMEVYCWGDNYYGQLGIGGKPHQYLPTLVTGIPFGPSTVVGDLSLGIEYSCGVVDGQAWCWGRNVQGRLGNGTTESRTTPALVKGDAAFEAAQSARRVTDVAADGVVTCAVADARAYCWGDALWGGLGNGSTAGAAVTSARPVAVDGASALPSSARVRSVGVMYNGGCALTEAGEVFCWGNNSQGQNGRGTTGGSDAARPVKVGALAQPAVELATAQEAACVRYGDGRLACWGDNRRGQLGRGTTTSSGAATVVTMPSTRPVLRIVGGAGSFLAVQGY</sequence>
<proteinExistence type="predicted"/>
<dbReference type="PROSITE" id="PS50012">
    <property type="entry name" value="RCC1_3"/>
    <property type="match status" value="5"/>
</dbReference>
<organism evidence="1 2">
    <name type="scientific">Salana multivorans</name>
    <dbReference type="NCBI Taxonomy" id="120377"/>
    <lineage>
        <taxon>Bacteria</taxon>
        <taxon>Bacillati</taxon>
        <taxon>Actinomycetota</taxon>
        <taxon>Actinomycetes</taxon>
        <taxon>Micrococcales</taxon>
        <taxon>Beutenbergiaceae</taxon>
        <taxon>Salana</taxon>
    </lineage>
</organism>